<evidence type="ECO:0000313" key="1">
    <source>
        <dbReference type="EMBL" id="AGH57625.1"/>
    </source>
</evidence>
<dbReference type="KEGG" id="vg:15010838"/>
<proteinExistence type="predicted"/>
<dbReference type="RefSeq" id="YP_007674303.1">
    <property type="nucleotide sequence ID" value="NC_020849.1"/>
</dbReference>
<dbReference type="GeneID" id="15010838"/>
<evidence type="ECO:0000313" key="2">
    <source>
        <dbReference type="Proteomes" id="UP000204048"/>
    </source>
</evidence>
<dbReference type="OrthoDB" id="33489at10239"/>
<protein>
    <recommendedName>
        <fullName evidence="3">Tail fiber protein</fullName>
    </recommendedName>
</protein>
<keyword evidence="2" id="KW-1185">Reference proteome</keyword>
<gene>
    <name evidence="1" type="ORF">PYDG_00096</name>
</gene>
<sequence>MGLKSTFINDQDRMGAGTVDKYINTAYDEMKSLSDNLDDLLVVAATLPQLTKYLGSYSVPPTERPNGDTLEDGDYYFDTTSNAIVYYNLSMDSWFAIDPSELVQARDEAVAARDAAQASQAVAELEASNASESAISALNSENAASASQAAAASSESNAHNSELSASSSAIAAAQSSLDAETVFDNFNALYLGAKTVEPLLDNEGNPLQVGATYWNSNNNLLYYWDGSTWTENSSILVTQEFTVDLADGQTVVTAPRDLDNVVVFVIDSITGNERLVQDVDFTVDVDNVTITLNESYNSGSKLYFVFNDIDNAEGYATDLDVTEAQEDLLPLGSSLFKGGDSVTVKDGDNVPSGTTHLRVLVGGEPTIVAMSPVASGVVSLLTETDANVGGTLVTLHVFSNGGYQATDAQLQNITPRIGEQWFNTDDNSTRIGDGVTIGGRKVFNNYDFNGQFLLNKTNNTKTDQELFDEIQSDSNQGNIVKIMDGEFSGNFETSKTPLMGIGASSVLTTPNASPTLTLKRHTPDWDYYKVSSITVNGGESNARCISFDPNDPFAGRWIFDNVMMRDGSRGVAKPRGNIGDVIKNCTFINLDYGYRALGDASNPMHGGSTTMVQSHMDNINVACYMSEDSVDGGGGYVIKDTIFEQCPGFGVYLDFTGVGAPYTPPSANNLWLEAVATAPSVNLDGNAVAPREFYLKDVNPYIVRDTFFKNIELINSTMIAEKCRIDDSFGSGFSLNVDDDSVLICDDLYANGQIGGVPFVRSILRQIDTSGTRNLGVRGPLKNSQIPLANVGNATNIASNSYSGAGPWVFNGTFNTNATSVTDGVLNDTCAELVVQNNFTLYGESIGTPTVGKWAVWSIHAKQVSGNGFSVATIGFNWKCGDIYLKQGQWVRSYGIQKVGSDASSCRLQFINTSGGNSTIRLADFYLVEFDTYDEAIEFCNSRTSIKNEI</sequence>
<accession>M4SQP2</accession>
<dbReference type="EMBL" id="JF974296">
    <property type="protein sequence ID" value="AGH57625.1"/>
    <property type="molecule type" value="Genomic_DNA"/>
</dbReference>
<dbReference type="Gene3D" id="2.10.10.30">
    <property type="match status" value="1"/>
</dbReference>
<dbReference type="Proteomes" id="UP000204048">
    <property type="component" value="Segment"/>
</dbReference>
<evidence type="ECO:0008006" key="3">
    <source>
        <dbReference type="Google" id="ProtNLM"/>
    </source>
</evidence>
<reference evidence="1 2" key="1">
    <citation type="submission" date="2010-11" db="EMBL/GenBank/DDBJ databases">
        <title>The Genome Sequence of Pseudoalteromonas phage pYD6-A.</title>
        <authorList>
            <consortium name="The Broad Institute Genome Sequencing Platform"/>
            <person name="Henn M.R."/>
            <person name="Wolf A."/>
            <person name="Jost G."/>
            <person name="Levin J."/>
            <person name="Malboeuf C."/>
            <person name="Casali M."/>
            <person name="Russ C."/>
            <person name="Lennon N."/>
            <person name="Chapman S.B."/>
            <person name="Erlich R."/>
            <person name="Young S.K."/>
            <person name="Yandava C."/>
            <person name="Zeng Q."/>
            <person name="Alvarado L."/>
            <person name="Anderson S."/>
            <person name="Berlin A."/>
            <person name="Chen Z."/>
            <person name="Freedman E."/>
            <person name="Gellesch M."/>
            <person name="Goldberg J."/>
            <person name="Green L."/>
            <person name="Griggs A."/>
            <person name="Gujja S."/>
            <person name="Heilman E.R."/>
            <person name="Heiman D."/>
            <person name="Hollinger A."/>
            <person name="Howarth C."/>
            <person name="Larson L."/>
            <person name="Mehta T."/>
            <person name="Pearson M."/>
            <person name="Roberts A."/>
            <person name="Ryan E."/>
            <person name="Saif S."/>
            <person name="Shea T."/>
            <person name="Shenoy N."/>
            <person name="Sisk P."/>
            <person name="Stolte C."/>
            <person name="Sykes S."/>
            <person name="White J."/>
            <person name="Haas B."/>
            <person name="Nusbaum C."/>
            <person name="Birren B."/>
        </authorList>
    </citation>
    <scope>NUCLEOTIDE SEQUENCE [LARGE SCALE GENOMIC DNA]</scope>
    <source>
        <strain evidence="2">pYD6-A</strain>
    </source>
</reference>
<organism evidence="1 2">
    <name type="scientific">Pseudoalteromonas phage pYD6-A</name>
    <dbReference type="NCBI Taxonomy" id="754052"/>
    <lineage>
        <taxon>Viruses</taxon>
        <taxon>Duplodnaviria</taxon>
        <taxon>Heunggongvirae</taxon>
        <taxon>Uroviricota</taxon>
        <taxon>Caudoviricetes</taxon>
        <taxon>Schitoviridae</taxon>
        <taxon>Fuhrmanvirinae</taxon>
        <taxon>Matsuvirus</taxon>
        <taxon>Matsuvirus pYD6A</taxon>
    </lineage>
</organism>
<name>M4SQP2_9CAUD</name>